<keyword evidence="2" id="KW-1185">Reference proteome</keyword>
<evidence type="ECO:0000313" key="2">
    <source>
        <dbReference type="Proteomes" id="UP000604046"/>
    </source>
</evidence>
<accession>A0A812NWJ1</accession>
<proteinExistence type="predicted"/>
<evidence type="ECO:0000313" key="1">
    <source>
        <dbReference type="EMBL" id="CAE7330010.1"/>
    </source>
</evidence>
<dbReference type="AlphaFoldDB" id="A0A812NWJ1"/>
<gene>
    <name evidence="1" type="primary">Lsm7</name>
    <name evidence="1" type="ORF">SNAT2548_LOCUS17269</name>
</gene>
<reference evidence="1" key="1">
    <citation type="submission" date="2021-02" db="EMBL/GenBank/DDBJ databases">
        <authorList>
            <person name="Dougan E. K."/>
            <person name="Rhodes N."/>
            <person name="Thang M."/>
            <person name="Chan C."/>
        </authorList>
    </citation>
    <scope>NUCLEOTIDE SEQUENCE</scope>
</reference>
<comment type="caution">
    <text evidence="1">The sequence shown here is derived from an EMBL/GenBank/DDBJ whole genome shotgun (WGS) entry which is preliminary data.</text>
</comment>
<dbReference type="Proteomes" id="UP000604046">
    <property type="component" value="Unassembled WGS sequence"/>
</dbReference>
<name>A0A812NWJ1_9DINO</name>
<organism evidence="1 2">
    <name type="scientific">Symbiodinium natans</name>
    <dbReference type="NCBI Taxonomy" id="878477"/>
    <lineage>
        <taxon>Eukaryota</taxon>
        <taxon>Sar</taxon>
        <taxon>Alveolata</taxon>
        <taxon>Dinophyceae</taxon>
        <taxon>Suessiales</taxon>
        <taxon>Symbiodiniaceae</taxon>
        <taxon>Symbiodinium</taxon>
    </lineage>
</organism>
<protein>
    <submittedName>
        <fullName evidence="1">Lsm7 protein</fullName>
    </submittedName>
</protein>
<sequence length="527" mass="55524">MRPNPSVSTFCACHKAIPVLDFLHLESPLFPHSPAYAGAALPATSMAQLDALLLLQAISQSDASPALCSLQQLGVFLTVLDSGFSESSSAIRSSVQTDLLLLSLRGVRLGFLTFTCDCWSVGPLLLPRSLVQSGQFLELEELKKWSIISLDLSDFYRGDALSPLRGVARAEPVLPSSGSGCLDSFTLVLDLHEVGSAPLARGSARAEVPFSSVGLSCAGASFLVLDLLHSGPSPFPRSPAYPGVSAATSSFAGLGALPLLRSLAWTDSLAPMSGILCPELHPSALGLARMGSVLVLQRSSHLDTSMLVLEATLLDSSLLLRSFGRLDVTILILNLARAEFSMFALDFLLLGLSTPPRSLCRLDPVTLASSTSGLGPPPPSQQLVWMSPSLLLLSRANLDFLLAVLDMLEFGAASPMQSTTCLGFSLLVCRLGLPDLSLLVLDLVGSGPSLFLRNLGHSGPAMPTCRMSCPGSLLFVLDFLQLESPLPLRSLSCAAAALSIKLHRVEPGMPAPCSKLLGPSPSIRSFA</sequence>
<dbReference type="EMBL" id="CAJNDS010002105">
    <property type="protein sequence ID" value="CAE7330010.1"/>
    <property type="molecule type" value="Genomic_DNA"/>
</dbReference>